<evidence type="ECO:0000256" key="3">
    <source>
        <dbReference type="SAM" id="Coils"/>
    </source>
</evidence>
<organism evidence="6 7">
    <name type="scientific">Rhizophagus irregularis</name>
    <dbReference type="NCBI Taxonomy" id="588596"/>
    <lineage>
        <taxon>Eukaryota</taxon>
        <taxon>Fungi</taxon>
        <taxon>Fungi incertae sedis</taxon>
        <taxon>Mucoromycota</taxon>
        <taxon>Glomeromycotina</taxon>
        <taxon>Glomeromycetes</taxon>
        <taxon>Glomerales</taxon>
        <taxon>Glomeraceae</taxon>
        <taxon>Rhizophagus</taxon>
    </lineage>
</organism>
<dbReference type="InterPro" id="IPR027417">
    <property type="entry name" value="P-loop_NTPase"/>
</dbReference>
<dbReference type="PANTHER" id="PTHR10903">
    <property type="entry name" value="GTPASE, IMAP FAMILY MEMBER-RELATED"/>
    <property type="match status" value="1"/>
</dbReference>
<sequence>MEAELIQSQEQIKVITETNKKYHNQNFHMQEEMIKRQEKIKEKENEIATLQQNSQKLTKEKSELEDKLNKKISELEIELTKKEKIIEVDKKVIYKYENSNNLLQEQKEKLEDEISNLKDQNQIIKVDLIRIQEHVKVNTEISQKQNSQLQEQIVKKQEIIKQKDNEITALQQSSQNLNKEKTELKLEITALQQSSQNLNKEKTELKVEITALQQSSQNLNKEKTELKEEITALQQSSQNLNKEKTELKVELTVKERIIEVANENLNNLQEEKGKFEDEINKLKEKNQTIEKDLIQVQEQIKSNIKINQKQNDQLLQEKIKQKENEIATLQQNSQNITKEKTRLEEELDKKISELEIELVKKEKIIETANKETAYYHERSNHLQEEKEELEDELETLEKELNHEIKTLIKNKEEKQQKINELAEEMEKERLRLVKVEEELIKADEILKNTQIELELRQSSEERELIISKVKELKNNIKQLEIKNEESKQSLVNTQSKLSEIEAIPFITDKINKLTKNKIKQKKELEKLKEELKSNQEQLENMEKKLNNKLKEMGQIGKFTINISSKNIAKLGELVKEKEELIEKIDKLKKNKLEKEEKIKKLMEKIQDEDWKKKCQGYQEIIDKKNQIIEEFTKKLPRKILLIGCTGSGKSTLANVLTSTNKFKESNYSISQTKTIQRCQFVEKEIIYEVIDTIGLNDTKLSREDILYKLAELARELKDGLHQILLVNNGRFTEEEIQVYKILETVLFDENVKNYTTIVRTNFEKFENEEECQNNQRLLIEEKSRIMAIIKNCNFFIHLDNPSNDISKRKKSKVILLNHLNKQIGVYRPSNLENLNERIMDYMKNENRELVIQEMDKHVSKFEDKLSNLGQIGSFISGLAAVAAIIVPLVSCNIM</sequence>
<proteinExistence type="predicted"/>
<keyword evidence="4" id="KW-0472">Membrane</keyword>
<feature type="domain" description="AIG1-type G" evidence="5">
    <location>
        <begin position="638"/>
        <end position="820"/>
    </location>
</feature>
<keyword evidence="1" id="KW-0547">Nucleotide-binding</keyword>
<dbReference type="EMBL" id="LLXI01001028">
    <property type="protein sequence ID" value="PKY51449.1"/>
    <property type="molecule type" value="Genomic_DNA"/>
</dbReference>
<reference evidence="6 7" key="1">
    <citation type="submission" date="2015-10" db="EMBL/GenBank/DDBJ databases">
        <title>Genome analyses suggest a sexual origin of heterokaryosis in a supposedly ancient asexual fungus.</title>
        <authorList>
            <person name="Ropars J."/>
            <person name="Sedzielewska K."/>
            <person name="Noel J."/>
            <person name="Charron P."/>
            <person name="Farinelli L."/>
            <person name="Marton T."/>
            <person name="Kruger M."/>
            <person name="Pelin A."/>
            <person name="Brachmann A."/>
            <person name="Corradi N."/>
        </authorList>
    </citation>
    <scope>NUCLEOTIDE SEQUENCE [LARGE SCALE GENOMIC DNA]</scope>
    <source>
        <strain evidence="6 7">A4</strain>
    </source>
</reference>
<keyword evidence="2" id="KW-0342">GTP-binding</keyword>
<evidence type="ECO:0000259" key="5">
    <source>
        <dbReference type="Pfam" id="PF04548"/>
    </source>
</evidence>
<feature type="coiled-coil region" evidence="3">
    <location>
        <begin position="33"/>
        <end position="608"/>
    </location>
</feature>
<comment type="caution">
    <text evidence="6">The sequence shown here is derived from an EMBL/GenBank/DDBJ whole genome shotgun (WGS) entry which is preliminary data.</text>
</comment>
<dbReference type="VEuPathDB" id="FungiDB:FUN_015464"/>
<dbReference type="VEuPathDB" id="FungiDB:FUN_015463"/>
<dbReference type="Gene3D" id="1.10.287.1490">
    <property type="match status" value="1"/>
</dbReference>
<keyword evidence="4" id="KW-1133">Transmembrane helix</keyword>
<keyword evidence="7" id="KW-1185">Reference proteome</keyword>
<accession>A0A2I1GXU0</accession>
<evidence type="ECO:0000313" key="6">
    <source>
        <dbReference type="EMBL" id="PKY51449.1"/>
    </source>
</evidence>
<name>A0A2I1GXU0_9GLOM</name>
<keyword evidence="3" id="KW-0175">Coiled coil</keyword>
<dbReference type="VEuPathDB" id="FungiDB:RhiirFUN_010170"/>
<dbReference type="Proteomes" id="UP000234323">
    <property type="component" value="Unassembled WGS sequence"/>
</dbReference>
<dbReference type="Gene3D" id="3.40.50.300">
    <property type="entry name" value="P-loop containing nucleotide triphosphate hydrolases"/>
    <property type="match status" value="1"/>
</dbReference>
<dbReference type="VEuPathDB" id="FungiDB:RhiirA1_536646"/>
<dbReference type="Pfam" id="PF04548">
    <property type="entry name" value="AIG1"/>
    <property type="match status" value="1"/>
</dbReference>
<evidence type="ECO:0000256" key="2">
    <source>
        <dbReference type="ARBA" id="ARBA00023134"/>
    </source>
</evidence>
<dbReference type="SUPFAM" id="SSF52540">
    <property type="entry name" value="P-loop containing nucleoside triphosphate hydrolases"/>
    <property type="match status" value="1"/>
</dbReference>
<feature type="transmembrane region" description="Helical" evidence="4">
    <location>
        <begin position="868"/>
        <end position="889"/>
    </location>
</feature>
<dbReference type="InterPro" id="IPR045058">
    <property type="entry name" value="GIMA/IAN/Toc"/>
</dbReference>
<protein>
    <recommendedName>
        <fullName evidence="5">AIG1-type G domain-containing protein</fullName>
    </recommendedName>
</protein>
<gene>
    <name evidence="6" type="ORF">RhiirA4_493895</name>
</gene>
<dbReference type="InterPro" id="IPR006703">
    <property type="entry name" value="G_AIG1"/>
</dbReference>
<evidence type="ECO:0000256" key="1">
    <source>
        <dbReference type="ARBA" id="ARBA00022741"/>
    </source>
</evidence>
<evidence type="ECO:0000313" key="7">
    <source>
        <dbReference type="Proteomes" id="UP000234323"/>
    </source>
</evidence>
<dbReference type="PANTHER" id="PTHR10903:SF184">
    <property type="entry name" value="GTP-BINDING PROTEIN A"/>
    <property type="match status" value="1"/>
</dbReference>
<keyword evidence="4" id="KW-0812">Transmembrane</keyword>
<dbReference type="AlphaFoldDB" id="A0A2I1GXU0"/>
<evidence type="ECO:0000256" key="4">
    <source>
        <dbReference type="SAM" id="Phobius"/>
    </source>
</evidence>
<dbReference type="GO" id="GO:0005525">
    <property type="term" value="F:GTP binding"/>
    <property type="evidence" value="ECO:0007669"/>
    <property type="project" value="UniProtKB-KW"/>
</dbReference>